<sequence length="103" mass="11952">MKFRNYPICSTRSAFNILDLIFLSINIQVHTRLRYYSEGEDTASVHQSLSSPLPDIVPIHRDRSVSLPSVPSLQAQNEAEVGRELRRISDEFHLSYVPRRQRK</sequence>
<proteinExistence type="predicted"/>
<keyword evidence="2" id="KW-1185">Reference proteome</keyword>
<name>A0ABQ9EW84_TEGGR</name>
<dbReference type="Proteomes" id="UP001217089">
    <property type="component" value="Unassembled WGS sequence"/>
</dbReference>
<gene>
    <name evidence="1" type="ORF">KUTeg_014318</name>
</gene>
<evidence type="ECO:0000313" key="1">
    <source>
        <dbReference type="EMBL" id="KAJ8309444.1"/>
    </source>
</evidence>
<evidence type="ECO:0000313" key="2">
    <source>
        <dbReference type="Proteomes" id="UP001217089"/>
    </source>
</evidence>
<organism evidence="1 2">
    <name type="scientific">Tegillarca granosa</name>
    <name type="common">Malaysian cockle</name>
    <name type="synonym">Anadara granosa</name>
    <dbReference type="NCBI Taxonomy" id="220873"/>
    <lineage>
        <taxon>Eukaryota</taxon>
        <taxon>Metazoa</taxon>
        <taxon>Spiralia</taxon>
        <taxon>Lophotrochozoa</taxon>
        <taxon>Mollusca</taxon>
        <taxon>Bivalvia</taxon>
        <taxon>Autobranchia</taxon>
        <taxon>Pteriomorphia</taxon>
        <taxon>Arcoida</taxon>
        <taxon>Arcoidea</taxon>
        <taxon>Arcidae</taxon>
        <taxon>Tegillarca</taxon>
    </lineage>
</organism>
<protein>
    <submittedName>
        <fullName evidence="1">Uncharacterized protein</fullName>
    </submittedName>
</protein>
<accession>A0ABQ9EW84</accession>
<dbReference type="EMBL" id="JARBDR010000657">
    <property type="protein sequence ID" value="KAJ8309444.1"/>
    <property type="molecule type" value="Genomic_DNA"/>
</dbReference>
<comment type="caution">
    <text evidence="1">The sequence shown here is derived from an EMBL/GenBank/DDBJ whole genome shotgun (WGS) entry which is preliminary data.</text>
</comment>
<reference evidence="1 2" key="1">
    <citation type="submission" date="2022-12" db="EMBL/GenBank/DDBJ databases">
        <title>Chromosome-level genome of Tegillarca granosa.</title>
        <authorList>
            <person name="Kim J."/>
        </authorList>
    </citation>
    <scope>NUCLEOTIDE SEQUENCE [LARGE SCALE GENOMIC DNA]</scope>
    <source>
        <strain evidence="1">Teg-2019</strain>
        <tissue evidence="1">Adductor muscle</tissue>
    </source>
</reference>